<reference evidence="2" key="1">
    <citation type="submission" date="2016-07" db="EMBL/GenBank/DDBJ databases">
        <title>Multiple horizontal gene transfer events from other fungi enriched the ability of initially mycotrophic Trichoderma (Ascomycota) to feed on dead plant biomass.</title>
        <authorList>
            <consortium name="DOE Joint Genome Institute"/>
            <person name="Atanasova L."/>
            <person name="Chenthamara K."/>
            <person name="Zhang J."/>
            <person name="Grujic M."/>
            <person name="Henrissat B."/>
            <person name="Kuo A."/>
            <person name="Aerts A."/>
            <person name="Salamov A."/>
            <person name="Lipzen A."/>
            <person name="Labutti K."/>
            <person name="Barry K."/>
            <person name="Miao Y."/>
            <person name="Rahimi M.J."/>
            <person name="Shen Q."/>
            <person name="Grigoriev I.V."/>
            <person name="Kubicek C.P."/>
            <person name="Druzhinina I.S."/>
        </authorList>
    </citation>
    <scope>NUCLEOTIDE SEQUENCE [LARGE SCALE GENOMIC DNA]</scope>
    <source>
        <strain evidence="2">TUCIM 6016</strain>
    </source>
</reference>
<proteinExistence type="predicted"/>
<organism evidence="1 2">
    <name type="scientific">Trichoderma citrinoviride</name>
    <dbReference type="NCBI Taxonomy" id="58853"/>
    <lineage>
        <taxon>Eukaryota</taxon>
        <taxon>Fungi</taxon>
        <taxon>Dikarya</taxon>
        <taxon>Ascomycota</taxon>
        <taxon>Pezizomycotina</taxon>
        <taxon>Sordariomycetes</taxon>
        <taxon>Hypocreomycetidae</taxon>
        <taxon>Hypocreales</taxon>
        <taxon>Hypocreaceae</taxon>
        <taxon>Trichoderma</taxon>
    </lineage>
</organism>
<protein>
    <submittedName>
        <fullName evidence="1">Uncharacterized protein</fullName>
    </submittedName>
</protein>
<dbReference type="Proteomes" id="UP000241546">
    <property type="component" value="Unassembled WGS sequence"/>
</dbReference>
<gene>
    <name evidence="1" type="ORF">BBK36DRAFT_143401</name>
</gene>
<evidence type="ECO:0000313" key="1">
    <source>
        <dbReference type="EMBL" id="PTB64480.1"/>
    </source>
</evidence>
<dbReference type="GeneID" id="36605616"/>
<dbReference type="AlphaFoldDB" id="A0A2T4B5A1"/>
<evidence type="ECO:0000313" key="2">
    <source>
        <dbReference type="Proteomes" id="UP000241546"/>
    </source>
</evidence>
<keyword evidence="2" id="KW-1185">Reference proteome</keyword>
<dbReference type="EMBL" id="KZ680217">
    <property type="protein sequence ID" value="PTB64480.1"/>
    <property type="molecule type" value="Genomic_DNA"/>
</dbReference>
<dbReference type="RefSeq" id="XP_024747800.1">
    <property type="nucleotide sequence ID" value="XM_024897498.1"/>
</dbReference>
<name>A0A2T4B5A1_9HYPO</name>
<sequence length="226" mass="24526">MTKATAAHSKEHMPNKPVFTRTYIACAAAQGLRWVHLPFGWDLMQDSWHCGWFVGCEIPELWLACLETLLAVVGKHCMEADPDLMGQGTIVSCHGYPDPTQTVEQQTMLSGLLATAEQSDPPIGLSLFFILLFLSLPSGSAQQSTDSCICYPQRSCTVRAASTGIDADADMDMPPSAMLGKLQRVAAPDEHLCQSQGFGRMSIAMQKRAVSSDDCTMPTRPLSEAS</sequence>
<accession>A0A2T4B5A1</accession>